<comment type="similarity">
    <text evidence="6">Belongs to the exbB/tolQ family.</text>
</comment>
<feature type="transmembrane region" description="Helical" evidence="7">
    <location>
        <begin position="151"/>
        <end position="180"/>
    </location>
</feature>
<keyword evidence="4 7" id="KW-1133">Transmembrane helix</keyword>
<dbReference type="PANTHER" id="PTHR30625:SF11">
    <property type="entry name" value="MOTA_TOLQ_EXBB PROTON CHANNEL DOMAIN-CONTAINING PROTEIN"/>
    <property type="match status" value="1"/>
</dbReference>
<name>A0A0F0CPC7_9BACT</name>
<evidence type="ECO:0000256" key="2">
    <source>
        <dbReference type="ARBA" id="ARBA00022475"/>
    </source>
</evidence>
<evidence type="ECO:0000259" key="8">
    <source>
        <dbReference type="Pfam" id="PF01618"/>
    </source>
</evidence>
<evidence type="ECO:0000313" key="10">
    <source>
        <dbReference type="Proteomes" id="UP000033428"/>
    </source>
</evidence>
<protein>
    <submittedName>
        <fullName evidence="9">MotA/TolQ/ExbB proton channel family protein</fullName>
    </submittedName>
</protein>
<gene>
    <name evidence="9" type="ORF">OMAG_002850</name>
</gene>
<dbReference type="EMBL" id="JYNY01000627">
    <property type="protein sequence ID" value="KJJ83275.1"/>
    <property type="molecule type" value="Genomic_DNA"/>
</dbReference>
<dbReference type="PANTHER" id="PTHR30625">
    <property type="entry name" value="PROTEIN TOLQ"/>
    <property type="match status" value="1"/>
</dbReference>
<keyword evidence="6" id="KW-0653">Protein transport</keyword>
<dbReference type="Proteomes" id="UP000033428">
    <property type="component" value="Unassembled WGS sequence"/>
</dbReference>
<evidence type="ECO:0000256" key="6">
    <source>
        <dbReference type="RuleBase" id="RU004057"/>
    </source>
</evidence>
<keyword evidence="3 7" id="KW-0812">Transmembrane</keyword>
<comment type="subcellular location">
    <subcellularLocation>
        <location evidence="1">Cell membrane</location>
        <topology evidence="1">Multi-pass membrane protein</topology>
    </subcellularLocation>
    <subcellularLocation>
        <location evidence="6">Membrane</location>
        <topology evidence="6">Multi-pass membrane protein</topology>
    </subcellularLocation>
</comment>
<evidence type="ECO:0000256" key="7">
    <source>
        <dbReference type="SAM" id="Phobius"/>
    </source>
</evidence>
<dbReference type="InterPro" id="IPR050790">
    <property type="entry name" value="ExbB/TolQ_transport"/>
</dbReference>
<feature type="transmembrane region" description="Helical" evidence="7">
    <location>
        <begin position="53"/>
        <end position="75"/>
    </location>
</feature>
<evidence type="ECO:0000256" key="1">
    <source>
        <dbReference type="ARBA" id="ARBA00004651"/>
    </source>
</evidence>
<keyword evidence="10" id="KW-1185">Reference proteome</keyword>
<dbReference type="AlphaFoldDB" id="A0A0F0CPC7"/>
<dbReference type="GO" id="GO:0005886">
    <property type="term" value="C:plasma membrane"/>
    <property type="evidence" value="ECO:0007669"/>
    <property type="project" value="UniProtKB-SubCell"/>
</dbReference>
<evidence type="ECO:0000313" key="9">
    <source>
        <dbReference type="EMBL" id="KJJ83275.1"/>
    </source>
</evidence>
<comment type="caution">
    <text evidence="9">The sequence shown here is derived from an EMBL/GenBank/DDBJ whole genome shotgun (WGS) entry which is preliminary data.</text>
</comment>
<evidence type="ECO:0000256" key="5">
    <source>
        <dbReference type="ARBA" id="ARBA00023136"/>
    </source>
</evidence>
<keyword evidence="5 7" id="KW-0472">Membrane</keyword>
<dbReference type="PATRIC" id="fig|1609969.3.peg.3062"/>
<evidence type="ECO:0000256" key="4">
    <source>
        <dbReference type="ARBA" id="ARBA00022989"/>
    </source>
</evidence>
<dbReference type="Pfam" id="PF01618">
    <property type="entry name" value="MotA_ExbB"/>
    <property type="match status" value="1"/>
</dbReference>
<evidence type="ECO:0000256" key="3">
    <source>
        <dbReference type="ARBA" id="ARBA00022692"/>
    </source>
</evidence>
<dbReference type="InterPro" id="IPR002898">
    <property type="entry name" value="MotA_ExbB_proton_chnl"/>
</dbReference>
<keyword evidence="2" id="KW-1003">Cell membrane</keyword>
<organism evidence="9 10">
    <name type="scientific">Candidatus Omnitrophus magneticus</name>
    <dbReference type="NCBI Taxonomy" id="1609969"/>
    <lineage>
        <taxon>Bacteria</taxon>
        <taxon>Pseudomonadati</taxon>
        <taxon>Candidatus Omnitrophota</taxon>
        <taxon>Candidatus Omnitrophus</taxon>
    </lineage>
</organism>
<dbReference type="GO" id="GO:0017038">
    <property type="term" value="P:protein import"/>
    <property type="evidence" value="ECO:0007669"/>
    <property type="project" value="TreeGrafter"/>
</dbReference>
<sequence length="252" mass="27904">MKYIKYFFLLLVIVIANCCIFSNTLMADAAKYASSIPSKETSMTLWQIIKSGGELMIVLGILSIIALGLIIYYFFAFRIKKLLPGDALEKITGFIETKDFLSAKKFCERNTSLIADISLAGLQKLGHDKIVIEEAIEDKGRRSITVLWQKLSYLADIAAIAPMVGLLGTIIGMIQAFNYIVFEIGAVKPILLAGGVSKAMVTTAAGLIIAIPVMIFYAYFRGVLQNITIQYEHISTELFQLISEKNDDDPRI</sequence>
<feature type="transmembrane region" description="Helical" evidence="7">
    <location>
        <begin position="200"/>
        <end position="220"/>
    </location>
</feature>
<keyword evidence="6" id="KW-0813">Transport</keyword>
<accession>A0A0F0CPC7</accession>
<proteinExistence type="inferred from homology"/>
<feature type="domain" description="MotA/TolQ/ExbB proton channel" evidence="8">
    <location>
        <begin position="112"/>
        <end position="232"/>
    </location>
</feature>
<reference evidence="9 10" key="1">
    <citation type="submission" date="2015-02" db="EMBL/GenBank/DDBJ databases">
        <title>Single-cell genomics of uncultivated deep-branching MTB reveals a conserved set of magnetosome genes.</title>
        <authorList>
            <person name="Kolinko S."/>
            <person name="Richter M."/>
            <person name="Glockner F.O."/>
            <person name="Brachmann A."/>
            <person name="Schuler D."/>
        </authorList>
    </citation>
    <scope>NUCLEOTIDE SEQUENCE [LARGE SCALE GENOMIC DNA]</scope>
    <source>
        <strain evidence="9">SKK-01</strain>
    </source>
</reference>